<dbReference type="EMBL" id="FUIG01000013">
    <property type="protein sequence ID" value="SJM29742.1"/>
    <property type="molecule type" value="Genomic_DNA"/>
</dbReference>
<accession>A0A2P9AF38</accession>
<keyword evidence="2" id="KW-1185">Reference proteome</keyword>
<proteinExistence type="predicted"/>
<gene>
    <name evidence="1" type="ORF">BQ8482_111672</name>
</gene>
<dbReference type="Proteomes" id="UP000245698">
    <property type="component" value="Unassembled WGS sequence"/>
</dbReference>
<evidence type="ECO:0000313" key="1">
    <source>
        <dbReference type="EMBL" id="SJM29742.1"/>
    </source>
</evidence>
<dbReference type="AlphaFoldDB" id="A0A2P9AF38"/>
<evidence type="ECO:0000313" key="2">
    <source>
        <dbReference type="Proteomes" id="UP000245698"/>
    </source>
</evidence>
<organism evidence="1 2">
    <name type="scientific">Mesorhizobium delmotii</name>
    <dbReference type="NCBI Taxonomy" id="1631247"/>
    <lineage>
        <taxon>Bacteria</taxon>
        <taxon>Pseudomonadati</taxon>
        <taxon>Pseudomonadota</taxon>
        <taxon>Alphaproteobacteria</taxon>
        <taxon>Hyphomicrobiales</taxon>
        <taxon>Phyllobacteriaceae</taxon>
        <taxon>Mesorhizobium</taxon>
    </lineage>
</organism>
<sequence>MREWVTAALEPSVNFSEHWYLARSQGFLGEGQSRRIAGLSTADISNPLYPERLLVSPEVWLFICVSEAGEYYGAKS</sequence>
<reference evidence="2" key="1">
    <citation type="submission" date="2016-12" db="EMBL/GenBank/DDBJ databases">
        <authorList>
            <person name="Brunel B."/>
        </authorList>
    </citation>
    <scope>NUCLEOTIDE SEQUENCE [LARGE SCALE GENOMIC DNA]</scope>
</reference>
<protein>
    <submittedName>
        <fullName evidence="1">Uncharacterized protein</fullName>
    </submittedName>
</protein>
<name>A0A2P9AF38_9HYPH</name>